<gene>
    <name evidence="5" type="ORF">BJX67DRAFT_346457</name>
</gene>
<feature type="region of interest" description="Disordered" evidence="3">
    <location>
        <begin position="167"/>
        <end position="208"/>
    </location>
</feature>
<name>A0ABR4M026_9EURO</name>
<dbReference type="EMBL" id="JBFXLQ010000007">
    <property type="protein sequence ID" value="KAL2870056.1"/>
    <property type="molecule type" value="Genomic_DNA"/>
</dbReference>
<dbReference type="InterPro" id="IPR000504">
    <property type="entry name" value="RRM_dom"/>
</dbReference>
<evidence type="ECO:0000313" key="6">
    <source>
        <dbReference type="Proteomes" id="UP001610432"/>
    </source>
</evidence>
<dbReference type="Pfam" id="PF00076">
    <property type="entry name" value="RRM_1"/>
    <property type="match status" value="2"/>
</dbReference>
<sequence length="413" mass="45521">MQPLRRAACRLLSSPAPLPLRSRLVSASSAHRLVGPRRTFIQSRLVAEEAKDQLKAQNAASTTASAAATTPAASQSTMTESEEVREGNSTITTELESSNVAGVEGTSATMEIKSSTVVEEAREVEDFTDTARPGSSTPVGAGRIQEKEEEEEEHPVTRVIIESSTMVEPDEARDAEDTTATTSATTSEEGQLSVTDDVAQTENDAEDYAERERIRLENARIDELRQAQFTPKDTIFIGNLFYDVTADDLKAQMSKFGIVMAVHVVYDSRGISKGFGYVQFENKTQASKAIEAMHMRIFEGRRVTLYYARSNLRSTKLSRPSKVVYVGNMPFEMTDRDLNELFRGIVNVIDVRVSMDRQTGEFLGYIHAEFTDAKSAAIGLEQLALKEPYGRKLKVNFSNNIRTTKPAQAPAAQ</sequence>
<dbReference type="Gene3D" id="3.30.70.330">
    <property type="match status" value="2"/>
</dbReference>
<keyword evidence="6" id="KW-1185">Reference proteome</keyword>
<proteinExistence type="predicted"/>
<feature type="compositionally biased region" description="Polar residues" evidence="3">
    <location>
        <begin position="87"/>
        <end position="117"/>
    </location>
</feature>
<dbReference type="PANTHER" id="PTHR48027">
    <property type="entry name" value="HETEROGENEOUS NUCLEAR RIBONUCLEOPROTEIN 87F-RELATED"/>
    <property type="match status" value="1"/>
</dbReference>
<dbReference type="CDD" id="cd00590">
    <property type="entry name" value="RRM_SF"/>
    <property type="match status" value="1"/>
</dbReference>
<dbReference type="InterPro" id="IPR012677">
    <property type="entry name" value="Nucleotide-bd_a/b_plait_sf"/>
</dbReference>
<feature type="compositionally biased region" description="Polar residues" evidence="3">
    <location>
        <begin position="190"/>
        <end position="202"/>
    </location>
</feature>
<feature type="domain" description="RRM" evidence="4">
    <location>
        <begin position="322"/>
        <end position="400"/>
    </location>
</feature>
<dbReference type="PROSITE" id="PS50102">
    <property type="entry name" value="RRM"/>
    <property type="match status" value="2"/>
</dbReference>
<evidence type="ECO:0000256" key="3">
    <source>
        <dbReference type="SAM" id="MobiDB-lite"/>
    </source>
</evidence>
<dbReference type="SMART" id="SM00360">
    <property type="entry name" value="RRM"/>
    <property type="match status" value="2"/>
</dbReference>
<dbReference type="SUPFAM" id="SSF54928">
    <property type="entry name" value="RNA-binding domain, RBD"/>
    <property type="match status" value="1"/>
</dbReference>
<reference evidence="5 6" key="1">
    <citation type="submission" date="2024-07" db="EMBL/GenBank/DDBJ databases">
        <title>Section-level genome sequencing and comparative genomics of Aspergillus sections Usti and Cavernicolus.</title>
        <authorList>
            <consortium name="Lawrence Berkeley National Laboratory"/>
            <person name="Nybo J.L."/>
            <person name="Vesth T.C."/>
            <person name="Theobald S."/>
            <person name="Frisvad J.C."/>
            <person name="Larsen T.O."/>
            <person name="Kjaerboelling I."/>
            <person name="Rothschild-Mancinelli K."/>
            <person name="Lyhne E.K."/>
            <person name="Kogle M.E."/>
            <person name="Barry K."/>
            <person name="Clum A."/>
            <person name="Na H."/>
            <person name="Ledsgaard L."/>
            <person name="Lin J."/>
            <person name="Lipzen A."/>
            <person name="Kuo A."/>
            <person name="Riley R."/>
            <person name="Mondo S."/>
            <person name="Labutti K."/>
            <person name="Haridas S."/>
            <person name="Pangalinan J."/>
            <person name="Salamov A.A."/>
            <person name="Simmons B.A."/>
            <person name="Magnuson J.K."/>
            <person name="Chen J."/>
            <person name="Drula E."/>
            <person name="Henrissat B."/>
            <person name="Wiebenga A."/>
            <person name="Lubbers R.J."/>
            <person name="Gomes A.C."/>
            <person name="Macurrencykelacurrency M.R."/>
            <person name="Stajich J."/>
            <person name="Grigoriev I.V."/>
            <person name="Mortensen U.H."/>
            <person name="De Vries R.P."/>
            <person name="Baker S.E."/>
            <person name="Andersen M.R."/>
        </authorList>
    </citation>
    <scope>NUCLEOTIDE SEQUENCE [LARGE SCALE GENOMIC DNA]</scope>
    <source>
        <strain evidence="5 6">CBS 449.75</strain>
    </source>
</reference>
<feature type="region of interest" description="Disordered" evidence="3">
    <location>
        <begin position="57"/>
        <end position="155"/>
    </location>
</feature>
<dbReference type="RefSeq" id="XP_070889035.1">
    <property type="nucleotide sequence ID" value="XM_071028419.1"/>
</dbReference>
<feature type="compositionally biased region" description="Low complexity" evidence="3">
    <location>
        <begin position="59"/>
        <end position="79"/>
    </location>
</feature>
<feature type="compositionally biased region" description="Low complexity" evidence="3">
    <location>
        <begin position="178"/>
        <end position="189"/>
    </location>
</feature>
<dbReference type="InterPro" id="IPR035979">
    <property type="entry name" value="RBD_domain_sf"/>
</dbReference>
<accession>A0ABR4M026</accession>
<evidence type="ECO:0000256" key="1">
    <source>
        <dbReference type="ARBA" id="ARBA00022884"/>
    </source>
</evidence>
<dbReference type="InterPro" id="IPR052462">
    <property type="entry name" value="SLIRP/GR-RBP-like"/>
</dbReference>
<evidence type="ECO:0000259" key="4">
    <source>
        <dbReference type="PROSITE" id="PS50102"/>
    </source>
</evidence>
<keyword evidence="1 2" id="KW-0694">RNA-binding</keyword>
<dbReference type="Proteomes" id="UP001610432">
    <property type="component" value="Unassembled WGS sequence"/>
</dbReference>
<comment type="caution">
    <text evidence="5">The sequence shown here is derived from an EMBL/GenBank/DDBJ whole genome shotgun (WGS) entry which is preliminary data.</text>
</comment>
<evidence type="ECO:0000313" key="5">
    <source>
        <dbReference type="EMBL" id="KAL2870056.1"/>
    </source>
</evidence>
<organism evidence="5 6">
    <name type="scientific">Aspergillus lucknowensis</name>
    <dbReference type="NCBI Taxonomy" id="176173"/>
    <lineage>
        <taxon>Eukaryota</taxon>
        <taxon>Fungi</taxon>
        <taxon>Dikarya</taxon>
        <taxon>Ascomycota</taxon>
        <taxon>Pezizomycotina</taxon>
        <taxon>Eurotiomycetes</taxon>
        <taxon>Eurotiomycetidae</taxon>
        <taxon>Eurotiales</taxon>
        <taxon>Aspergillaceae</taxon>
        <taxon>Aspergillus</taxon>
        <taxon>Aspergillus subgen. Nidulantes</taxon>
    </lineage>
</organism>
<dbReference type="GeneID" id="98143491"/>
<feature type="domain" description="RRM" evidence="4">
    <location>
        <begin position="233"/>
        <end position="310"/>
    </location>
</feature>
<evidence type="ECO:0000256" key="2">
    <source>
        <dbReference type="PROSITE-ProRule" id="PRU00176"/>
    </source>
</evidence>
<protein>
    <recommendedName>
        <fullName evidence="4">RRM domain-containing protein</fullName>
    </recommendedName>
</protein>